<proteinExistence type="predicted"/>
<feature type="region of interest" description="Disordered" evidence="1">
    <location>
        <begin position="275"/>
        <end position="294"/>
    </location>
</feature>
<evidence type="ECO:0000313" key="2">
    <source>
        <dbReference type="EMBL" id="OUS45597.1"/>
    </source>
</evidence>
<dbReference type="Proteomes" id="UP000195557">
    <property type="component" value="Unassembled WGS sequence"/>
</dbReference>
<reference evidence="2" key="1">
    <citation type="submission" date="2017-04" db="EMBL/GenBank/DDBJ databases">
        <title>Population genomics of picophytoplankton unveils novel chromosome hypervariability.</title>
        <authorList>
            <consortium name="DOE Joint Genome Institute"/>
            <person name="Blanc-Mathieu R."/>
            <person name="Krasovec M."/>
            <person name="Hebrard M."/>
            <person name="Yau S."/>
            <person name="Desgranges E."/>
            <person name="Martin J."/>
            <person name="Schackwitz W."/>
            <person name="Kuo A."/>
            <person name="Salin G."/>
            <person name="Donnadieu C."/>
            <person name="Desdevises Y."/>
            <person name="Sanchez-Ferandin S."/>
            <person name="Moreau H."/>
            <person name="Rivals E."/>
            <person name="Grigoriev I.V."/>
            <person name="Grimsley N."/>
            <person name="Eyre-Walker A."/>
            <person name="Piganeau G."/>
        </authorList>
    </citation>
    <scope>NUCLEOTIDE SEQUENCE [LARGE SCALE GENOMIC DNA]</scope>
    <source>
        <strain evidence="2">RCC 1115</strain>
    </source>
</reference>
<dbReference type="EMBL" id="KZ155788">
    <property type="protein sequence ID" value="OUS45597.1"/>
    <property type="molecule type" value="Genomic_DNA"/>
</dbReference>
<gene>
    <name evidence="2" type="ORF">BE221DRAFT_146469</name>
</gene>
<protein>
    <submittedName>
        <fullName evidence="2">Uncharacterized protein</fullName>
    </submittedName>
</protein>
<dbReference type="AlphaFoldDB" id="A0A1Y5IAC0"/>
<sequence length="319" mass="37237">MNMHSSFQWYNIEHLWSDVCCAVENNLSTMNLFTEPLQTRVIVEDIFPHYMDIFTDASREPCPVEYNLRTKYSELWNRSDGYIKSAAQVLEELKKFVDNYRPQVVPKQLCISNIAWDVEENDVVLKFLEFKGITKLEHNLNLTCCVWCVNLNLTTVYALATIKLAKDAEKQHTAKLLHKKSEEMEAEYRATNTAKEECLRENIGQFIKKFTRQEMYQILKHRTVDFVSTAPAQVLTDLLREHLPEFYDAHRACMARRTRATRSYEDADVYRSDEDAFGSESDDVDDVEDDDAEDTPVERIVDDFPFDCSRCCWKAGCVR</sequence>
<accession>A0A1Y5IAC0</accession>
<evidence type="ECO:0000256" key="1">
    <source>
        <dbReference type="SAM" id="MobiDB-lite"/>
    </source>
</evidence>
<name>A0A1Y5IAC0_OSTTA</name>
<organism evidence="2">
    <name type="scientific">Ostreococcus tauri</name>
    <name type="common">Marine green alga</name>
    <dbReference type="NCBI Taxonomy" id="70448"/>
    <lineage>
        <taxon>Eukaryota</taxon>
        <taxon>Viridiplantae</taxon>
        <taxon>Chlorophyta</taxon>
        <taxon>Mamiellophyceae</taxon>
        <taxon>Mamiellales</taxon>
        <taxon>Bathycoccaceae</taxon>
        <taxon>Ostreococcus</taxon>
    </lineage>
</organism>